<dbReference type="InterPro" id="IPR000719">
    <property type="entry name" value="Prot_kinase_dom"/>
</dbReference>
<feature type="transmembrane region" description="Helical" evidence="4">
    <location>
        <begin position="122"/>
        <end position="141"/>
    </location>
</feature>
<evidence type="ECO:0000313" key="6">
    <source>
        <dbReference type="EMBL" id="KAE8727298.1"/>
    </source>
</evidence>
<evidence type="ECO:0000256" key="1">
    <source>
        <dbReference type="ARBA" id="ARBA00022741"/>
    </source>
</evidence>
<accession>A0A6A3CJ38</accession>
<comment type="caution">
    <text evidence="6">The sequence shown here is derived from an EMBL/GenBank/DDBJ whole genome shotgun (WGS) entry which is preliminary data.</text>
</comment>
<dbReference type="Pfam" id="PF14244">
    <property type="entry name" value="Retrotran_gag_3"/>
    <property type="match status" value="1"/>
</dbReference>
<gene>
    <name evidence="6" type="ORF">F3Y22_tig00005551pilonHSYRG00007</name>
</gene>
<dbReference type="InterPro" id="IPR029472">
    <property type="entry name" value="Copia-like_N"/>
</dbReference>
<dbReference type="Gene3D" id="3.30.200.20">
    <property type="entry name" value="Phosphorylase Kinase, domain 1"/>
    <property type="match status" value="1"/>
</dbReference>
<sequence length="817" mass="91280">MATGTMSADLHFEACMPRSCDHLQREDPILKISEETYIIRDIFYNNNSLLVVNAVVHEDHCPTPRKNVSLDRTPFSLSPDNVNLYFLYNSTVRSEGRCGFGYTHEFVCFCSDGPHPKTCNDGFGAAAGGILISCVVFYFWLRRRRGKGIFKPYFLTSKNSLDRSSVVDSEKGDSFACVHVFTYKELEEATNNFDSDRELGDGGFGTVYYGKLRDGRVVAVTHISMLRTPSTVMSNQQHPPRQGFSCQVADFGLSRLFPSDVTHVSTAPQGTPGYVDPEYHQCYQLTSKSDVFSFGVVLIEIISSKAAVDITRHRHEINMRNMAINKIQNGALHELVDPSLGFESNKKVRNAITRVAEVAFRCLQDEKDMRPTMAQVLEALMGIKNEDYKKGNVVQMEMFTAEEEGGLLKSGPMPRSPDSVMIKWVLLCAIILFDEMDTSDTPAATAMLDFNHPLFLHPSDTPGGVLVSHRLVGIKNYNIWSRSMRIALLAKNKLGLVDGTSCKEDYDEILHSQWERCNAFVLSWILNTVSSDLSAGIVFASSAAHVWNDLKDRFDKVDGSIIYFLHREITILHQGDSTISTYFTKLKLLWDEFNALVPLSSCICEASQQNSKHIAQQRLLQFLMGLNETYSVVHSQVLLMQPLPTVNQAYSMIVQEEAQRAQLSGALDADAMYSNASGNSVRKRFTGVCDYCKLKGHKRENCYRLIGFPPDFKFTKKRNSQAALVSSPSLADSDHESRSGESRTADPVPAPVFTTTQYHQILELLNKTPSADAAVNLAGATDHMVSESHCLQSLTSCEPSYVHLPTGSLHWEDEGDW</sequence>
<feature type="region of interest" description="Disordered" evidence="3">
    <location>
        <begin position="725"/>
        <end position="750"/>
    </location>
</feature>
<organism evidence="6 7">
    <name type="scientific">Hibiscus syriacus</name>
    <name type="common">Rose of Sharon</name>
    <dbReference type="NCBI Taxonomy" id="106335"/>
    <lineage>
        <taxon>Eukaryota</taxon>
        <taxon>Viridiplantae</taxon>
        <taxon>Streptophyta</taxon>
        <taxon>Embryophyta</taxon>
        <taxon>Tracheophyta</taxon>
        <taxon>Spermatophyta</taxon>
        <taxon>Magnoliopsida</taxon>
        <taxon>eudicotyledons</taxon>
        <taxon>Gunneridae</taxon>
        <taxon>Pentapetalae</taxon>
        <taxon>rosids</taxon>
        <taxon>malvids</taxon>
        <taxon>Malvales</taxon>
        <taxon>Malvaceae</taxon>
        <taxon>Malvoideae</taxon>
        <taxon>Hibiscus</taxon>
    </lineage>
</organism>
<dbReference type="PROSITE" id="PS50011">
    <property type="entry name" value="PROTEIN_KINASE_DOM"/>
    <property type="match status" value="1"/>
</dbReference>
<keyword evidence="1" id="KW-0547">Nucleotide-binding</keyword>
<keyword evidence="4" id="KW-0812">Transmembrane</keyword>
<dbReference type="Gene3D" id="1.10.510.10">
    <property type="entry name" value="Transferase(Phosphotransferase) domain 1"/>
    <property type="match status" value="1"/>
</dbReference>
<keyword evidence="7" id="KW-1185">Reference proteome</keyword>
<dbReference type="Pfam" id="PF00069">
    <property type="entry name" value="Pkinase"/>
    <property type="match status" value="1"/>
</dbReference>
<keyword evidence="4" id="KW-1133">Transmembrane helix</keyword>
<dbReference type="Proteomes" id="UP000436088">
    <property type="component" value="Unassembled WGS sequence"/>
</dbReference>
<dbReference type="SUPFAM" id="SSF56112">
    <property type="entry name" value="Protein kinase-like (PK-like)"/>
    <property type="match status" value="1"/>
</dbReference>
<dbReference type="GO" id="GO:0005524">
    <property type="term" value="F:ATP binding"/>
    <property type="evidence" value="ECO:0007669"/>
    <property type="project" value="UniProtKB-KW"/>
</dbReference>
<dbReference type="EMBL" id="VEPZ02000309">
    <property type="protein sequence ID" value="KAE8727298.1"/>
    <property type="molecule type" value="Genomic_DNA"/>
</dbReference>
<evidence type="ECO:0000256" key="4">
    <source>
        <dbReference type="SAM" id="Phobius"/>
    </source>
</evidence>
<evidence type="ECO:0000256" key="3">
    <source>
        <dbReference type="SAM" id="MobiDB-lite"/>
    </source>
</evidence>
<dbReference type="AlphaFoldDB" id="A0A6A3CJ38"/>
<dbReference type="InterPro" id="IPR011009">
    <property type="entry name" value="Kinase-like_dom_sf"/>
</dbReference>
<feature type="domain" description="Protein kinase" evidence="5">
    <location>
        <begin position="1"/>
        <end position="383"/>
    </location>
</feature>
<protein>
    <recommendedName>
        <fullName evidence="5">Protein kinase domain-containing protein</fullName>
    </recommendedName>
</protein>
<keyword evidence="4" id="KW-0472">Membrane</keyword>
<evidence type="ECO:0000313" key="7">
    <source>
        <dbReference type="Proteomes" id="UP000436088"/>
    </source>
</evidence>
<dbReference type="PANTHER" id="PTHR46008">
    <property type="entry name" value="LEAF RUST 10 DISEASE-RESISTANCE LOCUS RECEPTOR-LIKE PROTEIN KINASE-LIKE 1.4"/>
    <property type="match status" value="1"/>
</dbReference>
<dbReference type="GO" id="GO:0004672">
    <property type="term" value="F:protein kinase activity"/>
    <property type="evidence" value="ECO:0007669"/>
    <property type="project" value="InterPro"/>
</dbReference>
<evidence type="ECO:0000259" key="5">
    <source>
        <dbReference type="PROSITE" id="PS50011"/>
    </source>
</evidence>
<feature type="compositionally biased region" description="Basic and acidic residues" evidence="3">
    <location>
        <begin position="732"/>
        <end position="744"/>
    </location>
</feature>
<dbReference type="PANTHER" id="PTHR46008:SF20">
    <property type="entry name" value="PROTEIN KINASE DOMAIN-CONTAINING PROTEIN"/>
    <property type="match status" value="1"/>
</dbReference>
<evidence type="ECO:0000256" key="2">
    <source>
        <dbReference type="ARBA" id="ARBA00022840"/>
    </source>
</evidence>
<keyword evidence="2" id="KW-0067">ATP-binding</keyword>
<proteinExistence type="predicted"/>
<name>A0A6A3CJ38_HIBSY</name>
<reference evidence="6" key="1">
    <citation type="submission" date="2019-09" db="EMBL/GenBank/DDBJ databases">
        <title>Draft genome information of white flower Hibiscus syriacus.</title>
        <authorList>
            <person name="Kim Y.-M."/>
        </authorList>
    </citation>
    <scope>NUCLEOTIDE SEQUENCE [LARGE SCALE GENOMIC DNA]</scope>
    <source>
        <strain evidence="6">YM2019G1</strain>
    </source>
</reference>